<dbReference type="AlphaFoldDB" id="A0A2P2K0A4"/>
<protein>
    <submittedName>
        <fullName evidence="1">Uncharacterized protein</fullName>
    </submittedName>
</protein>
<dbReference type="EMBL" id="GGEC01018668">
    <property type="protein sequence ID" value="MBW99151.1"/>
    <property type="molecule type" value="Transcribed_RNA"/>
</dbReference>
<evidence type="ECO:0000313" key="1">
    <source>
        <dbReference type="EMBL" id="MBW99151.1"/>
    </source>
</evidence>
<name>A0A2P2K0A4_RHIMU</name>
<reference evidence="1" key="1">
    <citation type="submission" date="2018-02" db="EMBL/GenBank/DDBJ databases">
        <title>Rhizophora mucronata_Transcriptome.</title>
        <authorList>
            <person name="Meera S.P."/>
            <person name="Sreeshan A."/>
            <person name="Augustine A."/>
        </authorList>
    </citation>
    <scope>NUCLEOTIDE SEQUENCE</scope>
    <source>
        <tissue evidence="1">Leaf</tissue>
    </source>
</reference>
<organism evidence="1">
    <name type="scientific">Rhizophora mucronata</name>
    <name type="common">Asiatic mangrove</name>
    <dbReference type="NCBI Taxonomy" id="61149"/>
    <lineage>
        <taxon>Eukaryota</taxon>
        <taxon>Viridiplantae</taxon>
        <taxon>Streptophyta</taxon>
        <taxon>Embryophyta</taxon>
        <taxon>Tracheophyta</taxon>
        <taxon>Spermatophyta</taxon>
        <taxon>Magnoliopsida</taxon>
        <taxon>eudicotyledons</taxon>
        <taxon>Gunneridae</taxon>
        <taxon>Pentapetalae</taxon>
        <taxon>rosids</taxon>
        <taxon>fabids</taxon>
        <taxon>Malpighiales</taxon>
        <taxon>Rhizophoraceae</taxon>
        <taxon>Rhizophora</taxon>
    </lineage>
</organism>
<proteinExistence type="predicted"/>
<accession>A0A2P2K0A4</accession>
<sequence>MDSGNYVVLVDLVSGRRLFRIFSVLLKIPIGSE</sequence>